<keyword evidence="3" id="KW-1185">Reference proteome</keyword>
<evidence type="ECO:0000313" key="3">
    <source>
        <dbReference type="Proteomes" id="UP001321749"/>
    </source>
</evidence>
<dbReference type="Pfam" id="PF03070">
    <property type="entry name" value="TENA_THI-4"/>
    <property type="match status" value="1"/>
</dbReference>
<dbReference type="Gene3D" id="1.20.910.10">
    <property type="entry name" value="Heme oxygenase-like"/>
    <property type="match status" value="1"/>
</dbReference>
<proteinExistence type="predicted"/>
<evidence type="ECO:0000313" key="2">
    <source>
        <dbReference type="EMBL" id="KAK4463935.1"/>
    </source>
</evidence>
<sequence>MDRSSSLSGPATTWTAKINHGEQKHVFTLCLIEAGSSIIVFEEDHQLRQHVASREGLGTNSELFTSATQHPFLLAAAHGNLPKETLSRWLANDRLYIHSYIRAAAKLLESIELPIQHQSSGKDSFETRLVDWLIEALSAVRREEKMFVDVADKYGLELGLGSGGATAQGGGQGNGKLPGLVVIEEAFRNITSSTKDKSLGARAWAVVGGTTTDARIPWLEGAVTFWGTERCYLDAWSWAKANEPESKDVKHDADGGALRKEFIPNWSSDEFREFVERLGTLINEAVEEELQKAEEAEKEGVKQEIIARVEEKWKSLLEGEKAFWPEV</sequence>
<dbReference type="PANTHER" id="PTHR41813">
    <property type="entry name" value="REGULATOR PAB1642, PUTATIVE (AFU_ORTHOLOGUE AFUA_3G11955)-RELATED"/>
    <property type="match status" value="1"/>
</dbReference>
<feature type="domain" description="Thiaminase-2/PQQC" evidence="1">
    <location>
        <begin position="66"/>
        <end position="105"/>
    </location>
</feature>
<organism evidence="2 3">
    <name type="scientific">Cladorrhinum samala</name>
    <dbReference type="NCBI Taxonomy" id="585594"/>
    <lineage>
        <taxon>Eukaryota</taxon>
        <taxon>Fungi</taxon>
        <taxon>Dikarya</taxon>
        <taxon>Ascomycota</taxon>
        <taxon>Pezizomycotina</taxon>
        <taxon>Sordariomycetes</taxon>
        <taxon>Sordariomycetidae</taxon>
        <taxon>Sordariales</taxon>
        <taxon>Podosporaceae</taxon>
        <taxon>Cladorrhinum</taxon>
    </lineage>
</organism>
<dbReference type="PANTHER" id="PTHR41813:SF2">
    <property type="entry name" value="REGULATOR PAB1642, PUTATIVE (AFU_ORTHOLOGUE AFUA_3G11955)-RELATED"/>
    <property type="match status" value="1"/>
</dbReference>
<reference evidence="2" key="2">
    <citation type="submission" date="2023-06" db="EMBL/GenBank/DDBJ databases">
        <authorList>
            <consortium name="Lawrence Berkeley National Laboratory"/>
            <person name="Mondo S.J."/>
            <person name="Hensen N."/>
            <person name="Bonometti L."/>
            <person name="Westerberg I."/>
            <person name="Brannstrom I.O."/>
            <person name="Guillou S."/>
            <person name="Cros-Aarteil S."/>
            <person name="Calhoun S."/>
            <person name="Haridas S."/>
            <person name="Kuo A."/>
            <person name="Pangilinan J."/>
            <person name="Riley R."/>
            <person name="Labutti K."/>
            <person name="Andreopoulos B."/>
            <person name="Lipzen A."/>
            <person name="Chen C."/>
            <person name="Yanf M."/>
            <person name="Daum C."/>
            <person name="Ng V."/>
            <person name="Clum A."/>
            <person name="Steindorff A."/>
            <person name="Ohm R."/>
            <person name="Martin F."/>
            <person name="Silar P."/>
            <person name="Natvig D."/>
            <person name="Lalanne C."/>
            <person name="Gautier V."/>
            <person name="Ament-Velasquez S.L."/>
            <person name="Kruys A."/>
            <person name="Hutchinson M.I."/>
            <person name="Powell A.J."/>
            <person name="Barry K."/>
            <person name="Miller A.N."/>
            <person name="Grigoriev I.V."/>
            <person name="Debuchy R."/>
            <person name="Gladieux P."/>
            <person name="Thoren M.H."/>
            <person name="Johannesson H."/>
        </authorList>
    </citation>
    <scope>NUCLEOTIDE SEQUENCE</scope>
    <source>
        <strain evidence="2">PSN324</strain>
    </source>
</reference>
<accession>A0AAV9HVA1</accession>
<dbReference type="GO" id="GO:0006772">
    <property type="term" value="P:thiamine metabolic process"/>
    <property type="evidence" value="ECO:0007669"/>
    <property type="project" value="UniProtKB-ARBA"/>
</dbReference>
<dbReference type="InterPro" id="IPR004305">
    <property type="entry name" value="Thiaminase-2/PQQC"/>
</dbReference>
<name>A0AAV9HVA1_9PEZI</name>
<dbReference type="AlphaFoldDB" id="A0AAV9HVA1"/>
<comment type="caution">
    <text evidence="2">The sequence shown here is derived from an EMBL/GenBank/DDBJ whole genome shotgun (WGS) entry which is preliminary data.</text>
</comment>
<evidence type="ECO:0000259" key="1">
    <source>
        <dbReference type="Pfam" id="PF03070"/>
    </source>
</evidence>
<reference evidence="2" key="1">
    <citation type="journal article" date="2023" name="Mol. Phylogenet. Evol.">
        <title>Genome-scale phylogeny and comparative genomics of the fungal order Sordariales.</title>
        <authorList>
            <person name="Hensen N."/>
            <person name="Bonometti L."/>
            <person name="Westerberg I."/>
            <person name="Brannstrom I.O."/>
            <person name="Guillou S."/>
            <person name="Cros-Aarteil S."/>
            <person name="Calhoun S."/>
            <person name="Haridas S."/>
            <person name="Kuo A."/>
            <person name="Mondo S."/>
            <person name="Pangilinan J."/>
            <person name="Riley R."/>
            <person name="LaButti K."/>
            <person name="Andreopoulos B."/>
            <person name="Lipzen A."/>
            <person name="Chen C."/>
            <person name="Yan M."/>
            <person name="Daum C."/>
            <person name="Ng V."/>
            <person name="Clum A."/>
            <person name="Steindorff A."/>
            <person name="Ohm R.A."/>
            <person name="Martin F."/>
            <person name="Silar P."/>
            <person name="Natvig D.O."/>
            <person name="Lalanne C."/>
            <person name="Gautier V."/>
            <person name="Ament-Velasquez S.L."/>
            <person name="Kruys A."/>
            <person name="Hutchinson M.I."/>
            <person name="Powell A.J."/>
            <person name="Barry K."/>
            <person name="Miller A.N."/>
            <person name="Grigoriev I.V."/>
            <person name="Debuchy R."/>
            <person name="Gladieux P."/>
            <person name="Hiltunen Thoren M."/>
            <person name="Johannesson H."/>
        </authorList>
    </citation>
    <scope>NUCLEOTIDE SEQUENCE</scope>
    <source>
        <strain evidence="2">PSN324</strain>
    </source>
</reference>
<dbReference type="InterPro" id="IPR016084">
    <property type="entry name" value="Haem_Oase-like_multi-hlx"/>
</dbReference>
<dbReference type="Proteomes" id="UP001321749">
    <property type="component" value="Unassembled WGS sequence"/>
</dbReference>
<dbReference type="CDD" id="cd19357">
    <property type="entry name" value="TenA_E_At3g16990-like"/>
    <property type="match status" value="1"/>
</dbReference>
<dbReference type="EMBL" id="MU864954">
    <property type="protein sequence ID" value="KAK4463935.1"/>
    <property type="molecule type" value="Genomic_DNA"/>
</dbReference>
<protein>
    <recommendedName>
        <fullName evidence="1">Thiaminase-2/PQQC domain-containing protein</fullName>
    </recommendedName>
</protein>
<gene>
    <name evidence="2" type="ORF">QBC42DRAFT_285028</name>
</gene>
<dbReference type="SUPFAM" id="SSF48613">
    <property type="entry name" value="Heme oxygenase-like"/>
    <property type="match status" value="1"/>
</dbReference>
<dbReference type="InterPro" id="IPR053261">
    <property type="entry name" value="Polyketide-peptide_reg"/>
</dbReference>